<sequence>MCTRALGVLASVSAVAVLVGGCGADEPPSAGSSATTTTPASRPVDPEACAQTPPQGSVDRSGQNLKFSTGSIRIAISQAPPPPGSPPGATTSATPKATESGAPGPDAEPESRCYEFERWGPQQPDVPPDSLLFVFKGAGTDGAQIEFVISELTGGIVPPAGGGPRPTAGPLLRPINAQIGVSVDGVYHHSPACQLALTAMSGKLAAGSFTCPAATRVDANPFAPDDDVPFDADESSAAPQPDPGATADTVLLGGWFELRP</sequence>
<keyword evidence="2" id="KW-0732">Signal</keyword>
<dbReference type="Proteomes" id="UP000360750">
    <property type="component" value="Unassembled WGS sequence"/>
</dbReference>
<organism evidence="3 4">
    <name type="scientific">Gordonia paraffinivorans</name>
    <dbReference type="NCBI Taxonomy" id="175628"/>
    <lineage>
        <taxon>Bacteria</taxon>
        <taxon>Bacillati</taxon>
        <taxon>Actinomycetota</taxon>
        <taxon>Actinomycetes</taxon>
        <taxon>Mycobacteriales</taxon>
        <taxon>Gordoniaceae</taxon>
        <taxon>Gordonia</taxon>
    </lineage>
</organism>
<evidence type="ECO:0000313" key="4">
    <source>
        <dbReference type="Proteomes" id="UP000360750"/>
    </source>
</evidence>
<proteinExistence type="predicted"/>
<protein>
    <recommendedName>
        <fullName evidence="5">Lipoprotein</fullName>
    </recommendedName>
</protein>
<feature type="compositionally biased region" description="Acidic residues" evidence="1">
    <location>
        <begin position="224"/>
        <end position="234"/>
    </location>
</feature>
<evidence type="ECO:0000256" key="1">
    <source>
        <dbReference type="SAM" id="MobiDB-lite"/>
    </source>
</evidence>
<evidence type="ECO:0000313" key="3">
    <source>
        <dbReference type="EMBL" id="VFA90172.1"/>
    </source>
</evidence>
<comment type="caution">
    <text evidence="3">The sequence shown here is derived from an EMBL/GenBank/DDBJ whole genome shotgun (WGS) entry which is preliminary data.</text>
</comment>
<gene>
    <name evidence="3" type="ORF">NCTC8139_03752</name>
</gene>
<accession>A0ABD7V776</accession>
<dbReference type="PROSITE" id="PS51257">
    <property type="entry name" value="PROKAR_LIPOPROTEIN"/>
    <property type="match status" value="1"/>
</dbReference>
<dbReference type="AlphaFoldDB" id="A0ABD7V776"/>
<feature type="signal peptide" evidence="2">
    <location>
        <begin position="1"/>
        <end position="24"/>
    </location>
</feature>
<feature type="chain" id="PRO_5044824802" description="Lipoprotein" evidence="2">
    <location>
        <begin position="25"/>
        <end position="260"/>
    </location>
</feature>
<feature type="region of interest" description="Disordered" evidence="1">
    <location>
        <begin position="25"/>
        <end position="112"/>
    </location>
</feature>
<evidence type="ECO:0008006" key="5">
    <source>
        <dbReference type="Google" id="ProtNLM"/>
    </source>
</evidence>
<feature type="region of interest" description="Disordered" evidence="1">
    <location>
        <begin position="220"/>
        <end position="248"/>
    </location>
</feature>
<feature type="compositionally biased region" description="Low complexity" evidence="1">
    <location>
        <begin position="27"/>
        <end position="43"/>
    </location>
</feature>
<reference evidence="3 4" key="1">
    <citation type="submission" date="2019-02" db="EMBL/GenBank/DDBJ databases">
        <authorList>
            <consortium name="Pathogen Informatics"/>
        </authorList>
    </citation>
    <scope>NUCLEOTIDE SEQUENCE [LARGE SCALE GENOMIC DNA]</scope>
    <source>
        <strain evidence="3 4">3012STDY6756503</strain>
    </source>
</reference>
<name>A0ABD7V776_9ACTN</name>
<evidence type="ECO:0000256" key="2">
    <source>
        <dbReference type="SAM" id="SignalP"/>
    </source>
</evidence>
<feature type="compositionally biased region" description="Polar residues" evidence="1">
    <location>
        <begin position="52"/>
        <end position="71"/>
    </location>
</feature>
<dbReference type="EMBL" id="CAACYD010000007">
    <property type="protein sequence ID" value="VFA90172.1"/>
    <property type="molecule type" value="Genomic_DNA"/>
</dbReference>
<feature type="compositionally biased region" description="Low complexity" evidence="1">
    <location>
        <begin position="87"/>
        <end position="98"/>
    </location>
</feature>